<dbReference type="Proteomes" id="UP000288805">
    <property type="component" value="Unassembled WGS sequence"/>
</dbReference>
<dbReference type="PANTHER" id="PTHR12461:SF102">
    <property type="entry name" value="LYSINE-SPECIFIC DEMETHYLASE JMJ31"/>
    <property type="match status" value="1"/>
</dbReference>
<keyword evidence="3" id="KW-0472">Membrane</keyword>
<reference evidence="5 6" key="1">
    <citation type="journal article" date="2018" name="PLoS Genet.">
        <title>Population sequencing reveals clonal diversity and ancestral inbreeding in the grapevine cultivar Chardonnay.</title>
        <authorList>
            <person name="Roach M.J."/>
            <person name="Johnson D.L."/>
            <person name="Bohlmann J."/>
            <person name="van Vuuren H.J."/>
            <person name="Jones S.J."/>
            <person name="Pretorius I.S."/>
            <person name="Schmidt S.A."/>
            <person name="Borneman A.R."/>
        </authorList>
    </citation>
    <scope>NUCLEOTIDE SEQUENCE [LARGE SCALE GENOMIC DNA]</scope>
    <source>
        <strain evidence="6">cv. Chardonnay</strain>
        <tissue evidence="5">Leaf</tissue>
    </source>
</reference>
<feature type="domain" description="JmjC" evidence="4">
    <location>
        <begin position="130"/>
        <end position="462"/>
    </location>
</feature>
<dbReference type="Pfam" id="PF13621">
    <property type="entry name" value="Cupin_8"/>
    <property type="match status" value="2"/>
</dbReference>
<comment type="caution">
    <text evidence="5">The sequence shown here is derived from an EMBL/GenBank/DDBJ whole genome shotgun (WGS) entry which is preliminary data.</text>
</comment>
<dbReference type="InterPro" id="IPR014710">
    <property type="entry name" value="RmlC-like_jellyroll"/>
</dbReference>
<sequence length="753" mass="84550">MEGSLQIPAFNLLPSSLDFASVESRNVPAVFIGCIKNWRAFSNWNPSNGGLDYLQERVGSSTVEAMLSRSAPVFYGDLRSHERVPLPFSDFIGFCKQRLQDKDVGGRVCFESERHGLAGSDAEQSNSLLGDAPQQIYLAQVPIMNVENDDKVQLATLIEDIQTPAFLETKTLASINLWMNSAQARSSTHYDPHHNLLCIIAGCKQGLLFVSKEASFPTYLPLICSWLLLLSLNHFKFALDDVTEGFEICGKLRDHIAYLKEKIAYGYLLITLQAPANTIDLNKLEGIKYRRGTLELARTGAMEETIKLNIRLTIKLAIRNLRGDGLLNPQSSKGHLLYPTPISSRLSRQKASGDVFCSLAVGCSNLYLTSSVALEDPDFSIHPRAEHSMKHSQKVILHAGDALFIPEGCPQNHIITNWLWELGASSLNSRFHQVDSNDLTIAVNFWWRSNITSSLSEHMDAYYLRRILRRLTDKEMIHLVAFAALCLEQHVGSDSHGNQLLGENSAGMEKMEKHSCELPNNGESDNHESDLDQKCASKDLKGSKLKQRIMLHEVEPLALQALHKLVALVHDSVKVADRTEPVHSTSGNDSDVKVKSEQKRIVASDLFHLEDDPLAKILWTLEPLTLQNVFLAMVCITIYCSLQHNFPRTLEALILHLLSPVGAEVLTRKFEEMDQHITEEERNEFYQLFYGVFDDQFAAMKAILNGKESFALQVILFSLSLSIYMCASCNLDYLFIMKDKWQVLMLAEVLLKS</sequence>
<dbReference type="Gene3D" id="2.60.120.650">
    <property type="entry name" value="Cupin"/>
    <property type="match status" value="1"/>
</dbReference>
<protein>
    <recommendedName>
        <fullName evidence="4">JmjC domain-containing protein</fullName>
    </recommendedName>
</protein>
<keyword evidence="3" id="KW-0812">Transmembrane</keyword>
<feature type="region of interest" description="Disordered" evidence="2">
    <location>
        <begin position="508"/>
        <end position="532"/>
    </location>
</feature>
<keyword evidence="3" id="KW-1133">Transmembrane helix</keyword>
<dbReference type="InterPro" id="IPR041667">
    <property type="entry name" value="Cupin_8"/>
</dbReference>
<evidence type="ECO:0000256" key="2">
    <source>
        <dbReference type="SAM" id="MobiDB-lite"/>
    </source>
</evidence>
<name>A0A438KH18_VITVI</name>
<evidence type="ECO:0000256" key="1">
    <source>
        <dbReference type="ARBA" id="ARBA00006801"/>
    </source>
</evidence>
<evidence type="ECO:0000259" key="4">
    <source>
        <dbReference type="PROSITE" id="PS51184"/>
    </source>
</evidence>
<dbReference type="InterPro" id="IPR003347">
    <property type="entry name" value="JmjC_dom"/>
</dbReference>
<evidence type="ECO:0000313" key="6">
    <source>
        <dbReference type="Proteomes" id="UP000288805"/>
    </source>
</evidence>
<dbReference type="Gene3D" id="2.60.120.10">
    <property type="entry name" value="Jelly Rolls"/>
    <property type="match status" value="1"/>
</dbReference>
<evidence type="ECO:0000313" key="5">
    <source>
        <dbReference type="EMBL" id="RVX20501.1"/>
    </source>
</evidence>
<dbReference type="EMBL" id="QGNW01000006">
    <property type="protein sequence ID" value="RVX20501.1"/>
    <property type="molecule type" value="Genomic_DNA"/>
</dbReference>
<feature type="transmembrane region" description="Helical" evidence="3">
    <location>
        <begin position="710"/>
        <end position="736"/>
    </location>
</feature>
<evidence type="ECO:0000256" key="3">
    <source>
        <dbReference type="SAM" id="Phobius"/>
    </source>
</evidence>
<proteinExistence type="inferred from homology"/>
<accession>A0A438KH18</accession>
<dbReference type="PROSITE" id="PS51184">
    <property type="entry name" value="JMJC"/>
    <property type="match status" value="1"/>
</dbReference>
<gene>
    <name evidence="5" type="ORF">CK203_002518</name>
</gene>
<dbReference type="PANTHER" id="PTHR12461">
    <property type="entry name" value="HYPOXIA-INDUCIBLE FACTOR 1 ALPHA INHIBITOR-RELATED"/>
    <property type="match status" value="1"/>
</dbReference>
<organism evidence="5 6">
    <name type="scientific">Vitis vinifera</name>
    <name type="common">Grape</name>
    <dbReference type="NCBI Taxonomy" id="29760"/>
    <lineage>
        <taxon>Eukaryota</taxon>
        <taxon>Viridiplantae</taxon>
        <taxon>Streptophyta</taxon>
        <taxon>Embryophyta</taxon>
        <taxon>Tracheophyta</taxon>
        <taxon>Spermatophyta</taxon>
        <taxon>Magnoliopsida</taxon>
        <taxon>eudicotyledons</taxon>
        <taxon>Gunneridae</taxon>
        <taxon>Pentapetalae</taxon>
        <taxon>rosids</taxon>
        <taxon>Vitales</taxon>
        <taxon>Vitaceae</taxon>
        <taxon>Viteae</taxon>
        <taxon>Vitis</taxon>
    </lineage>
</organism>
<comment type="similarity">
    <text evidence="1">Belongs to the JARID1 histone demethylase family.</text>
</comment>
<dbReference type="SUPFAM" id="SSF51197">
    <property type="entry name" value="Clavaminate synthase-like"/>
    <property type="match status" value="1"/>
</dbReference>
<dbReference type="AlphaFoldDB" id="A0A438KH18"/>